<dbReference type="eggNOG" id="KOG2215">
    <property type="taxonomic scope" value="Eukaryota"/>
</dbReference>
<dbReference type="OrthoDB" id="642193at2759"/>
<reference evidence="6 7" key="1">
    <citation type="journal article" date="2006" name="Science">
        <title>The genome of black cottonwood, Populus trichocarpa (Torr. &amp; Gray).</title>
        <authorList>
            <person name="Tuskan G.A."/>
            <person name="Difazio S."/>
            <person name="Jansson S."/>
            <person name="Bohlmann J."/>
            <person name="Grigoriev I."/>
            <person name="Hellsten U."/>
            <person name="Putnam N."/>
            <person name="Ralph S."/>
            <person name="Rombauts S."/>
            <person name="Salamov A."/>
            <person name="Schein J."/>
            <person name="Sterck L."/>
            <person name="Aerts A."/>
            <person name="Bhalerao R.R."/>
            <person name="Bhalerao R.P."/>
            <person name="Blaudez D."/>
            <person name="Boerjan W."/>
            <person name="Brun A."/>
            <person name="Brunner A."/>
            <person name="Busov V."/>
            <person name="Campbell M."/>
            <person name="Carlson J."/>
            <person name="Chalot M."/>
            <person name="Chapman J."/>
            <person name="Chen G.L."/>
            <person name="Cooper D."/>
            <person name="Coutinho P.M."/>
            <person name="Couturier J."/>
            <person name="Covert S."/>
            <person name="Cronk Q."/>
            <person name="Cunningham R."/>
            <person name="Davis J."/>
            <person name="Degroeve S."/>
            <person name="Dejardin A."/>
            <person name="Depamphilis C."/>
            <person name="Detter J."/>
            <person name="Dirks B."/>
            <person name="Dubchak I."/>
            <person name="Duplessis S."/>
            <person name="Ehlting J."/>
            <person name="Ellis B."/>
            <person name="Gendler K."/>
            <person name="Goodstein D."/>
            <person name="Gribskov M."/>
            <person name="Grimwood J."/>
            <person name="Groover A."/>
            <person name="Gunter L."/>
            <person name="Hamberger B."/>
            <person name="Heinze B."/>
            <person name="Helariutta Y."/>
            <person name="Henrissat B."/>
            <person name="Holligan D."/>
            <person name="Holt R."/>
            <person name="Huang W."/>
            <person name="Islam-Faridi N."/>
            <person name="Jones S."/>
            <person name="Jones-Rhoades M."/>
            <person name="Jorgensen R."/>
            <person name="Joshi C."/>
            <person name="Kangasjarvi J."/>
            <person name="Karlsson J."/>
            <person name="Kelleher C."/>
            <person name="Kirkpatrick R."/>
            <person name="Kirst M."/>
            <person name="Kohler A."/>
            <person name="Kalluri U."/>
            <person name="Larimer F."/>
            <person name="Leebens-Mack J."/>
            <person name="Leple J.C."/>
            <person name="Locascio P."/>
            <person name="Lou Y."/>
            <person name="Lucas S."/>
            <person name="Martin F."/>
            <person name="Montanini B."/>
            <person name="Napoli C."/>
            <person name="Nelson D.R."/>
            <person name="Nelson C."/>
            <person name="Nieminen K."/>
            <person name="Nilsson O."/>
            <person name="Pereda V."/>
            <person name="Peter G."/>
            <person name="Philippe R."/>
            <person name="Pilate G."/>
            <person name="Poliakov A."/>
            <person name="Razumovskaya J."/>
            <person name="Richardson P."/>
            <person name="Rinaldi C."/>
            <person name="Ritland K."/>
            <person name="Rouze P."/>
            <person name="Ryaboy D."/>
            <person name="Schmutz J."/>
            <person name="Schrader J."/>
            <person name="Segerman B."/>
            <person name="Shin H."/>
            <person name="Siddiqui A."/>
            <person name="Sterky F."/>
            <person name="Terry A."/>
            <person name="Tsai C.J."/>
            <person name="Uberbacher E."/>
            <person name="Unneberg P."/>
            <person name="Vahala J."/>
            <person name="Wall K."/>
            <person name="Wessler S."/>
            <person name="Yang G."/>
            <person name="Yin T."/>
            <person name="Douglas C."/>
            <person name="Marra M."/>
            <person name="Sandberg G."/>
            <person name="Van de Peer Y."/>
            <person name="Rokhsar D."/>
        </authorList>
    </citation>
    <scope>NUCLEOTIDE SEQUENCE [LARGE SCALE GENOMIC DNA]</scope>
    <source>
        <strain evidence="7">cv. Nisqually</strain>
    </source>
</reference>
<dbReference type="InterPro" id="IPR042560">
    <property type="entry name" value="Exo84_C_2"/>
</dbReference>
<evidence type="ECO:0000313" key="6">
    <source>
        <dbReference type="EMBL" id="PNT05808.1"/>
    </source>
</evidence>
<accession>B9IBE7</accession>
<protein>
    <recommendedName>
        <fullName evidence="5">Exocyst component Exo84 C-terminal domain-containing protein</fullName>
    </recommendedName>
</protein>
<feature type="region of interest" description="Disordered" evidence="4">
    <location>
        <begin position="717"/>
        <end position="750"/>
    </location>
</feature>
<dbReference type="Gene3D" id="1.20.58.1220">
    <property type="entry name" value="Exo84p, C-terminal helical domain"/>
    <property type="match status" value="1"/>
</dbReference>
<dbReference type="SUPFAM" id="SSF74788">
    <property type="entry name" value="Cullin repeat-like"/>
    <property type="match status" value="1"/>
</dbReference>
<proteinExistence type="inferred from homology"/>
<sequence>MESSSTATRFRFRESENSNDSDSSSSSIYSDNGEHDSNLHSMAGKGIKRLCAELLEIQALSDDDFHQNIFSNYSTFLGVFEEVKDMEKELIKLKTQVSTQKGLVKELIDGVYLKLLSEETMESIIEESEMDEPPPSNQLEVHIDDILEILDTLLSENRIDEAIAILETEEENFKRVEVELGDVPSDVLMLYKSVISERKAMLTLESTLVAENPRISAPELQKALVGICRLGESHLATQLLLRYCHSRIAHGIHDLQNSKVFLHGVYIRELSRLVFSMISQATRSFMKLYGEASPFSSEFIQWVYEEIEVFAVSFARYVISVSEVSSRLSTAVESVQFALSYCSLLESQRLVLRPCLIEHVRPCMEDVLLIHVDHFKKVIGIFTATDAWVLGRYLLSGILNESCSSNVIGERPEYCLLTSSGRKFVTVLQAITGDVTPLIALQLEDSILRGLMNLFSEYIAILERAITSKTNDSGIILAETVPQQVSILANLSTLENLFSSTILSVFGSNNPIDSRLMKNQSVGFHQQELESRVLFVQDASARLKAHFFQQFVCRMMSPEIGCKLTPQKCMDSEVDPGLVHDLVPSVAFQVLFLELRKLGKLTDEDVFEMDWLMELMRELIEAIFVWISNDKEIWGNIEEKLNLEHPDIRNQFVLDMHFLAEIIRFGDYFSTNPSVPATLMKSVFDSAGLDPTRDADDGWIMKAAIEAIERLVKIEETESPSDDELVGIPVEEPPENHSEHASETVNDDGTYFSEDSLMLEENAATTGALEVSIGKGNANLNAELNHAGQSPDLLKDKGSINNGTTCLTDVFGNMEDVESGKAAYDKFHFDQETILPHLLFSETVNEASEVGLPTESKEMMLPGSEVVSGEDPASLQGHDSIPAAFFLNSRTDSVKNK</sequence>
<feature type="domain" description="Exocyst component Exo84 C-terminal" evidence="5">
    <location>
        <begin position="142"/>
        <end position="327"/>
    </location>
</feature>
<dbReference type="STRING" id="3694.B9IBE7"/>
<dbReference type="OMA" id="RSFVMLY"/>
<name>B9IBE7_POPTR</name>
<dbReference type="InterPro" id="IPR033961">
    <property type="entry name" value="Exo84"/>
</dbReference>
<dbReference type="AlphaFoldDB" id="B9IBE7"/>
<keyword evidence="2" id="KW-0813">Transport</keyword>
<dbReference type="GO" id="GO:0006887">
    <property type="term" value="P:exocytosis"/>
    <property type="evidence" value="ECO:0007669"/>
    <property type="project" value="UniProtKB-KW"/>
</dbReference>
<dbReference type="Gramene" id="Potri.014G195400.1.v4.1">
    <property type="protein sequence ID" value="Potri.014G195400.1.v4.1"/>
    <property type="gene ID" value="Potri.014G195400.v4.1"/>
</dbReference>
<dbReference type="PANTHER" id="PTHR21426:SF13">
    <property type="entry name" value="OS08G0566700 PROTEIN"/>
    <property type="match status" value="1"/>
</dbReference>
<dbReference type="GO" id="GO:0006893">
    <property type="term" value="P:Golgi to plasma membrane transport"/>
    <property type="evidence" value="ECO:0000318"/>
    <property type="project" value="GO_Central"/>
</dbReference>
<gene>
    <name evidence="6" type="ORF">POPTR_014G195400</name>
</gene>
<dbReference type="EMBL" id="CM009303">
    <property type="protein sequence ID" value="PNT05808.1"/>
    <property type="molecule type" value="Genomic_DNA"/>
</dbReference>
<dbReference type="KEGG" id="pop:7455709"/>
<dbReference type="GO" id="GO:0008104">
    <property type="term" value="P:intracellular protein localization"/>
    <property type="evidence" value="ECO:0000318"/>
    <property type="project" value="GO_Central"/>
</dbReference>
<comment type="similarity">
    <text evidence="1">Belongs to the EXO84 family.</text>
</comment>
<keyword evidence="3" id="KW-0268">Exocytosis</keyword>
<dbReference type="FunFam" id="1.20.58.1220:FF:000005">
    <property type="entry name" value="Os07g0568000 protein"/>
    <property type="match status" value="1"/>
</dbReference>
<evidence type="ECO:0000256" key="2">
    <source>
        <dbReference type="ARBA" id="ARBA00022448"/>
    </source>
</evidence>
<evidence type="ECO:0000256" key="4">
    <source>
        <dbReference type="SAM" id="MobiDB-lite"/>
    </source>
</evidence>
<dbReference type="Proteomes" id="UP000006729">
    <property type="component" value="Chromosome 14"/>
</dbReference>
<dbReference type="Pfam" id="PF08700">
    <property type="entry name" value="VPS51_Exo84_N"/>
    <property type="match status" value="1"/>
</dbReference>
<evidence type="ECO:0000259" key="5">
    <source>
        <dbReference type="Pfam" id="PF16528"/>
    </source>
</evidence>
<organism evidence="6 7">
    <name type="scientific">Populus trichocarpa</name>
    <name type="common">Western balsam poplar</name>
    <name type="synonym">Populus balsamifera subsp. trichocarpa</name>
    <dbReference type="NCBI Taxonomy" id="3694"/>
    <lineage>
        <taxon>Eukaryota</taxon>
        <taxon>Viridiplantae</taxon>
        <taxon>Streptophyta</taxon>
        <taxon>Embryophyta</taxon>
        <taxon>Tracheophyta</taxon>
        <taxon>Spermatophyta</taxon>
        <taxon>Magnoliopsida</taxon>
        <taxon>eudicotyledons</taxon>
        <taxon>Gunneridae</taxon>
        <taxon>Pentapetalae</taxon>
        <taxon>rosids</taxon>
        <taxon>fabids</taxon>
        <taxon>Malpighiales</taxon>
        <taxon>Salicaceae</taxon>
        <taxon>Saliceae</taxon>
        <taxon>Populus</taxon>
    </lineage>
</organism>
<evidence type="ECO:0000256" key="3">
    <source>
        <dbReference type="ARBA" id="ARBA00022483"/>
    </source>
</evidence>
<evidence type="ECO:0000256" key="1">
    <source>
        <dbReference type="ARBA" id="ARBA00007210"/>
    </source>
</evidence>
<feature type="region of interest" description="Disordered" evidence="4">
    <location>
        <begin position="1"/>
        <end position="37"/>
    </location>
</feature>
<dbReference type="GO" id="GO:0000145">
    <property type="term" value="C:exocyst"/>
    <property type="evidence" value="ECO:0000318"/>
    <property type="project" value="GO_Central"/>
</dbReference>
<dbReference type="PANTHER" id="PTHR21426">
    <property type="entry name" value="EXOCYST COMPLEX COMPONENT 8"/>
    <property type="match status" value="1"/>
</dbReference>
<dbReference type="InterPro" id="IPR016159">
    <property type="entry name" value="Cullin_repeat-like_dom_sf"/>
</dbReference>
<keyword evidence="7" id="KW-1185">Reference proteome</keyword>
<dbReference type="InterPro" id="IPR032403">
    <property type="entry name" value="Exo84_C"/>
</dbReference>
<dbReference type="InParanoid" id="B9IBE7"/>
<dbReference type="HOGENOM" id="CLU_015217_1_0_1"/>
<feature type="compositionally biased region" description="Low complexity" evidence="4">
    <location>
        <begin position="18"/>
        <end position="27"/>
    </location>
</feature>
<dbReference type="SMR" id="B9IBE7"/>
<dbReference type="Pfam" id="PF16528">
    <property type="entry name" value="Exo84_C"/>
    <property type="match status" value="1"/>
</dbReference>
<evidence type="ECO:0000313" key="7">
    <source>
        <dbReference type="Proteomes" id="UP000006729"/>
    </source>
</evidence>